<evidence type="ECO:0000313" key="12">
    <source>
        <dbReference type="Proteomes" id="UP000694545"/>
    </source>
</evidence>
<reference evidence="11" key="1">
    <citation type="submission" date="2025-08" db="UniProtKB">
        <authorList>
            <consortium name="Ensembl"/>
        </authorList>
    </citation>
    <scope>IDENTIFICATION</scope>
</reference>
<evidence type="ECO:0008006" key="13">
    <source>
        <dbReference type="Google" id="ProtNLM"/>
    </source>
</evidence>
<evidence type="ECO:0000259" key="8">
    <source>
        <dbReference type="PROSITE" id="PS50089"/>
    </source>
</evidence>
<dbReference type="Pfam" id="PF00643">
    <property type="entry name" value="zf-B_box"/>
    <property type="match status" value="1"/>
</dbReference>
<dbReference type="InterPro" id="IPR013083">
    <property type="entry name" value="Znf_RING/FYVE/PHD"/>
</dbReference>
<keyword evidence="5" id="KW-0862">Zinc</keyword>
<accession>A0A8D2J4D2</accession>
<name>A0A8D2J4D2_VARKO</name>
<dbReference type="Proteomes" id="UP000694545">
    <property type="component" value="Unplaced"/>
</dbReference>
<dbReference type="Pfam" id="PF13445">
    <property type="entry name" value="zf-RING_UBOX"/>
    <property type="match status" value="1"/>
</dbReference>
<dbReference type="SMART" id="SM00589">
    <property type="entry name" value="PRY"/>
    <property type="match status" value="1"/>
</dbReference>
<dbReference type="InterPro" id="IPR003877">
    <property type="entry name" value="SPRY_dom"/>
</dbReference>
<dbReference type="PROSITE" id="PS00518">
    <property type="entry name" value="ZF_RING_1"/>
    <property type="match status" value="1"/>
</dbReference>
<keyword evidence="4 7" id="KW-0863">Zinc-finger</keyword>
<keyword evidence="2" id="KW-0528">Neurotoxin</keyword>
<dbReference type="Pfam" id="PF13765">
    <property type="entry name" value="PRY"/>
    <property type="match status" value="1"/>
</dbReference>
<comment type="similarity">
    <text evidence="1">Belongs to the ohanin/vespryn family.</text>
</comment>
<dbReference type="SMART" id="SM00184">
    <property type="entry name" value="RING"/>
    <property type="match status" value="1"/>
</dbReference>
<dbReference type="PROSITE" id="PS50188">
    <property type="entry name" value="B302_SPRY"/>
    <property type="match status" value="1"/>
</dbReference>
<evidence type="ECO:0000256" key="3">
    <source>
        <dbReference type="ARBA" id="ARBA00022723"/>
    </source>
</evidence>
<reference evidence="11" key="2">
    <citation type="submission" date="2025-09" db="UniProtKB">
        <authorList>
            <consortium name="Ensembl"/>
        </authorList>
    </citation>
    <scope>IDENTIFICATION</scope>
</reference>
<evidence type="ECO:0000256" key="1">
    <source>
        <dbReference type="ARBA" id="ARBA00009651"/>
    </source>
</evidence>
<dbReference type="PANTHER" id="PTHR24103">
    <property type="entry name" value="E3 UBIQUITIN-PROTEIN LIGASE TRIM"/>
    <property type="match status" value="1"/>
</dbReference>
<dbReference type="Gene3D" id="3.30.160.60">
    <property type="entry name" value="Classic Zinc Finger"/>
    <property type="match status" value="1"/>
</dbReference>
<feature type="domain" description="B30.2/SPRY" evidence="10">
    <location>
        <begin position="212"/>
        <end position="401"/>
    </location>
</feature>
<keyword evidence="2" id="KW-0800">Toxin</keyword>
<dbReference type="PRINTS" id="PR01407">
    <property type="entry name" value="BUTYPHLNCDUF"/>
</dbReference>
<organism evidence="11 12">
    <name type="scientific">Varanus komodoensis</name>
    <name type="common">Komodo dragon</name>
    <dbReference type="NCBI Taxonomy" id="61221"/>
    <lineage>
        <taxon>Eukaryota</taxon>
        <taxon>Metazoa</taxon>
        <taxon>Chordata</taxon>
        <taxon>Craniata</taxon>
        <taxon>Vertebrata</taxon>
        <taxon>Euteleostomi</taxon>
        <taxon>Lepidosauria</taxon>
        <taxon>Squamata</taxon>
        <taxon>Bifurcata</taxon>
        <taxon>Unidentata</taxon>
        <taxon>Episquamata</taxon>
        <taxon>Toxicofera</taxon>
        <taxon>Anguimorpha</taxon>
        <taxon>Paleoanguimorpha</taxon>
        <taxon>Varanoidea</taxon>
        <taxon>Varanidae</taxon>
        <taxon>Varanus</taxon>
    </lineage>
</organism>
<dbReference type="InterPro" id="IPR013320">
    <property type="entry name" value="ConA-like_dom_sf"/>
</dbReference>
<dbReference type="InterPro" id="IPR000315">
    <property type="entry name" value="Znf_B-box"/>
</dbReference>
<evidence type="ECO:0000256" key="2">
    <source>
        <dbReference type="ARBA" id="ARBA00022699"/>
    </source>
</evidence>
<dbReference type="PROSITE" id="PS50089">
    <property type="entry name" value="ZF_RING_2"/>
    <property type="match status" value="1"/>
</dbReference>
<sequence length="401" mass="44453">MDNSFLCKVATCSVCREYFSDPVTICGHSFCRACLPQCGGKAGGEASCPQCRGIFRRSSLLPNRQLSNFVEIAKKLTSAGEGGEGRFCERHWEPLKLFCADHGAPVCLVCCRSKEHEGHKLVPLEEAARKDEVGSKPLRLLRVDSVRGVPWSNQFRSKGVPFGGRLRHSQLFNLEKALSSEEIMARFSRELSFYENIIRKVETERSLQPARELLQVREPLLSIPVPGEGEGHSCLGFVGVSHPQLILSEDLKSVKLGEGPQCLPDSPERFDAQANVLGQEGFMAGRHFWEVIIDHKKEWAVGVAQKTVRRKGEIGLIPEEGVLAMGKWGGDYQFSTPPHSLPLSLGKRLEKIRVSVNCAVGQVSFFDAGRAALLYSEAILSRETLHPFFWLGPKATLRLCP</sequence>
<dbReference type="AlphaFoldDB" id="A0A8D2J4D2"/>
<comment type="function">
    <text evidence="6">Neurotoxin that produces dose-dependent hypolocomotion and hyperalgesia in mice. May directly act on the central nervous system, as it is 6500-fold more potent when administered intracerebroventricularly than intraperitoneal.</text>
</comment>
<dbReference type="SUPFAM" id="SSF57845">
    <property type="entry name" value="B-box zinc-binding domain"/>
    <property type="match status" value="1"/>
</dbReference>
<dbReference type="SMART" id="SM00336">
    <property type="entry name" value="BBOX"/>
    <property type="match status" value="1"/>
</dbReference>
<dbReference type="InterPro" id="IPR027370">
    <property type="entry name" value="Znf-RING_euk"/>
</dbReference>
<dbReference type="InterPro" id="IPR043136">
    <property type="entry name" value="B30.2/SPRY_sf"/>
</dbReference>
<evidence type="ECO:0000256" key="6">
    <source>
        <dbReference type="ARBA" id="ARBA00034460"/>
    </source>
</evidence>
<dbReference type="InterPro" id="IPR001841">
    <property type="entry name" value="Znf_RING"/>
</dbReference>
<proteinExistence type="inferred from homology"/>
<dbReference type="Gene3D" id="2.60.120.920">
    <property type="match status" value="1"/>
</dbReference>
<evidence type="ECO:0000256" key="7">
    <source>
        <dbReference type="PROSITE-ProRule" id="PRU00024"/>
    </source>
</evidence>
<dbReference type="SMART" id="SM00449">
    <property type="entry name" value="SPRY"/>
    <property type="match status" value="1"/>
</dbReference>
<dbReference type="GO" id="GO:0008270">
    <property type="term" value="F:zinc ion binding"/>
    <property type="evidence" value="ECO:0007669"/>
    <property type="project" value="UniProtKB-KW"/>
</dbReference>
<feature type="domain" description="RING-type" evidence="8">
    <location>
        <begin position="12"/>
        <end position="52"/>
    </location>
</feature>
<feature type="domain" description="B box-type" evidence="9">
    <location>
        <begin position="83"/>
        <end position="124"/>
    </location>
</feature>
<dbReference type="Gene3D" id="3.30.40.10">
    <property type="entry name" value="Zinc/RING finger domain, C3HC4 (zinc finger)"/>
    <property type="match status" value="1"/>
</dbReference>
<evidence type="ECO:0000256" key="4">
    <source>
        <dbReference type="ARBA" id="ARBA00022771"/>
    </source>
</evidence>
<protein>
    <recommendedName>
        <fullName evidence="13">Zinc finger protein RFP-like</fullName>
    </recommendedName>
</protein>
<dbReference type="PROSITE" id="PS50119">
    <property type="entry name" value="ZF_BBOX"/>
    <property type="match status" value="1"/>
</dbReference>
<dbReference type="InterPro" id="IPR050143">
    <property type="entry name" value="TRIM/RBCC"/>
</dbReference>
<dbReference type="InterPro" id="IPR003879">
    <property type="entry name" value="Butyrophylin_SPRY"/>
</dbReference>
<dbReference type="SUPFAM" id="SSF49899">
    <property type="entry name" value="Concanavalin A-like lectins/glucanases"/>
    <property type="match status" value="1"/>
</dbReference>
<dbReference type="Ensembl" id="ENSVKKT00000009382.1">
    <property type="protein sequence ID" value="ENSVKKP00000009150.1"/>
    <property type="gene ID" value="ENSVKKG00000006487.1"/>
</dbReference>
<evidence type="ECO:0000256" key="5">
    <source>
        <dbReference type="ARBA" id="ARBA00022833"/>
    </source>
</evidence>
<dbReference type="InterPro" id="IPR017907">
    <property type="entry name" value="Znf_RING_CS"/>
</dbReference>
<dbReference type="Pfam" id="PF00622">
    <property type="entry name" value="SPRY"/>
    <property type="match status" value="1"/>
</dbReference>
<dbReference type="SUPFAM" id="SSF57850">
    <property type="entry name" value="RING/U-box"/>
    <property type="match status" value="1"/>
</dbReference>
<evidence type="ECO:0000313" key="11">
    <source>
        <dbReference type="Ensembl" id="ENSVKKP00000009150.1"/>
    </source>
</evidence>
<dbReference type="InterPro" id="IPR001870">
    <property type="entry name" value="B30.2/SPRY"/>
</dbReference>
<evidence type="ECO:0000259" key="9">
    <source>
        <dbReference type="PROSITE" id="PS50119"/>
    </source>
</evidence>
<dbReference type="InterPro" id="IPR006574">
    <property type="entry name" value="PRY"/>
</dbReference>
<keyword evidence="3" id="KW-0479">Metal-binding</keyword>
<evidence type="ECO:0000259" key="10">
    <source>
        <dbReference type="PROSITE" id="PS50188"/>
    </source>
</evidence>
<keyword evidence="12" id="KW-1185">Reference proteome</keyword>